<comment type="caution">
    <text evidence="1">The sequence shown here is derived from an EMBL/GenBank/DDBJ whole genome shotgun (WGS) entry which is preliminary data.</text>
</comment>
<dbReference type="AlphaFoldDB" id="A0A087AJU3"/>
<dbReference type="EMBL" id="JGYW01000004">
    <property type="protein sequence ID" value="KFI59043.1"/>
    <property type="molecule type" value="Genomic_DNA"/>
</dbReference>
<gene>
    <name evidence="1" type="ORF">BGLCM_0627</name>
</gene>
<name>A0A087AJU3_9BIFI</name>
<keyword evidence="2" id="KW-1185">Reference proteome</keyword>
<sequence>MEPLSQLRMRVDLDREHRIQQHDAIPADEQVQVPDDYYNAFLFFNMQAAWLEGHCVLGLGRVNGPITTYSFYRHGSAVRAPGKVAVIKDPEPFNQIQQAQGWIIHGAPGNYWNEHMDAALAMAFAPESYDSIHAYVEQLCANPPAYDLLEFNCYTAAHDALREGGIELVTRGDMDYHTVIPRDAFMYVTDVKGAVRFGDWKYWFPVCPAPKNSFPIIPDEPKSRISESEAARE</sequence>
<organism evidence="1 2">
    <name type="scientific">Bifidobacterium gallicum DSM 20093 = LMG 11596</name>
    <dbReference type="NCBI Taxonomy" id="561180"/>
    <lineage>
        <taxon>Bacteria</taxon>
        <taxon>Bacillati</taxon>
        <taxon>Actinomycetota</taxon>
        <taxon>Actinomycetes</taxon>
        <taxon>Bifidobacteriales</taxon>
        <taxon>Bifidobacteriaceae</taxon>
        <taxon>Bifidobacterium</taxon>
    </lineage>
</organism>
<evidence type="ECO:0000313" key="2">
    <source>
        <dbReference type="Proteomes" id="UP000029074"/>
    </source>
</evidence>
<reference evidence="1 2" key="1">
    <citation type="submission" date="2014-03" db="EMBL/GenBank/DDBJ databases">
        <title>Genomics of Bifidobacteria.</title>
        <authorList>
            <person name="Ventura M."/>
            <person name="Milani C."/>
            <person name="Lugli G.A."/>
        </authorList>
    </citation>
    <scope>NUCLEOTIDE SEQUENCE [LARGE SCALE GENOMIC DNA]</scope>
    <source>
        <strain evidence="1 2">LMG 11596</strain>
    </source>
</reference>
<dbReference type="Proteomes" id="UP000029074">
    <property type="component" value="Unassembled WGS sequence"/>
</dbReference>
<dbReference type="RefSeq" id="WP_044084743.1">
    <property type="nucleotide sequence ID" value="NZ_ABXB03000005.1"/>
</dbReference>
<accession>A0A087AJU3</accession>
<evidence type="ECO:0000313" key="1">
    <source>
        <dbReference type="EMBL" id="KFI59043.1"/>
    </source>
</evidence>
<proteinExistence type="predicted"/>
<protein>
    <submittedName>
        <fullName evidence="1">Uncharacterized protein</fullName>
    </submittedName>
</protein>
<dbReference type="OrthoDB" id="3199506at2"/>